<reference evidence="3 4" key="1">
    <citation type="submission" date="2019-05" db="EMBL/GenBank/DDBJ databases">
        <title>Mikania micrantha, genome provides insights into the molecular mechanism of rapid growth.</title>
        <authorList>
            <person name="Liu B."/>
        </authorList>
    </citation>
    <scope>NUCLEOTIDE SEQUENCE [LARGE SCALE GENOMIC DNA]</scope>
    <source>
        <strain evidence="3">NLD-2019</strain>
        <tissue evidence="3">Leaf</tissue>
    </source>
</reference>
<dbReference type="InterPro" id="IPR001087">
    <property type="entry name" value="GDSL"/>
</dbReference>
<comment type="similarity">
    <text evidence="1">Belongs to the 'GDSL' lipolytic enzyme family.</text>
</comment>
<dbReference type="PANTHER" id="PTHR45642:SF95">
    <property type="entry name" value="GDSL-LIKE LIPASE_ACYLHYDROLASE FAMILY PROTEIN, EXPRESSED"/>
    <property type="match status" value="1"/>
</dbReference>
<dbReference type="OrthoDB" id="1600564at2759"/>
<dbReference type="FunFam" id="3.40.50.1110:FF:000003">
    <property type="entry name" value="GDSL esterase/lipase APG"/>
    <property type="match status" value="1"/>
</dbReference>
<evidence type="ECO:0000313" key="4">
    <source>
        <dbReference type="Proteomes" id="UP000326396"/>
    </source>
</evidence>
<evidence type="ECO:0008006" key="5">
    <source>
        <dbReference type="Google" id="ProtNLM"/>
    </source>
</evidence>
<evidence type="ECO:0000256" key="2">
    <source>
        <dbReference type="SAM" id="Phobius"/>
    </source>
</evidence>
<proteinExistence type="inferred from homology"/>
<comment type="caution">
    <text evidence="3">The sequence shown here is derived from an EMBL/GenBank/DDBJ whole genome shotgun (WGS) entry which is preliminary data.</text>
</comment>
<dbReference type="EMBL" id="SZYD01000006">
    <property type="protein sequence ID" value="KAD5960266.1"/>
    <property type="molecule type" value="Genomic_DNA"/>
</dbReference>
<dbReference type="InterPro" id="IPR036514">
    <property type="entry name" value="SGNH_hydro_sf"/>
</dbReference>
<dbReference type="InterPro" id="IPR050592">
    <property type="entry name" value="GDSL_lipolytic_enzyme"/>
</dbReference>
<organism evidence="3 4">
    <name type="scientific">Mikania micrantha</name>
    <name type="common">bitter vine</name>
    <dbReference type="NCBI Taxonomy" id="192012"/>
    <lineage>
        <taxon>Eukaryota</taxon>
        <taxon>Viridiplantae</taxon>
        <taxon>Streptophyta</taxon>
        <taxon>Embryophyta</taxon>
        <taxon>Tracheophyta</taxon>
        <taxon>Spermatophyta</taxon>
        <taxon>Magnoliopsida</taxon>
        <taxon>eudicotyledons</taxon>
        <taxon>Gunneridae</taxon>
        <taxon>Pentapetalae</taxon>
        <taxon>asterids</taxon>
        <taxon>campanulids</taxon>
        <taxon>Asterales</taxon>
        <taxon>Asteraceae</taxon>
        <taxon>Asteroideae</taxon>
        <taxon>Heliantheae alliance</taxon>
        <taxon>Eupatorieae</taxon>
        <taxon>Mikania</taxon>
    </lineage>
</organism>
<keyword evidence="2" id="KW-0472">Membrane</keyword>
<protein>
    <recommendedName>
        <fullName evidence="5">SGNH hydrolase-type esterase domain-containing protein</fullName>
    </recommendedName>
</protein>
<dbReference type="InterPro" id="IPR035669">
    <property type="entry name" value="SGNH_plant_lipase-like"/>
</dbReference>
<keyword evidence="2" id="KW-1133">Transmembrane helix</keyword>
<dbReference type="CDD" id="cd01837">
    <property type="entry name" value="SGNH_plant_lipase_like"/>
    <property type="match status" value="1"/>
</dbReference>
<dbReference type="Gene3D" id="3.40.50.1110">
    <property type="entry name" value="SGNH hydrolase"/>
    <property type="match status" value="1"/>
</dbReference>
<dbReference type="AlphaFoldDB" id="A0A5N6P3N9"/>
<dbReference type="PANTHER" id="PTHR45642">
    <property type="entry name" value="GDSL ESTERASE/LIPASE EXL3"/>
    <property type="match status" value="1"/>
</dbReference>
<dbReference type="Proteomes" id="UP000326396">
    <property type="component" value="Linkage Group LG14"/>
</dbReference>
<dbReference type="Pfam" id="PF00657">
    <property type="entry name" value="Lipase_GDSL"/>
    <property type="match status" value="1"/>
</dbReference>
<evidence type="ECO:0000256" key="1">
    <source>
        <dbReference type="ARBA" id="ARBA00008668"/>
    </source>
</evidence>
<dbReference type="GO" id="GO:0016788">
    <property type="term" value="F:hydrolase activity, acting on ester bonds"/>
    <property type="evidence" value="ECO:0007669"/>
    <property type="project" value="InterPro"/>
</dbReference>
<accession>A0A5N6P3N9</accession>
<dbReference type="SUPFAM" id="SSF52266">
    <property type="entry name" value="SGNH hydrolase"/>
    <property type="match status" value="1"/>
</dbReference>
<keyword evidence="4" id="KW-1185">Reference proteome</keyword>
<dbReference type="GO" id="GO:0005576">
    <property type="term" value="C:extracellular region"/>
    <property type="evidence" value="ECO:0007669"/>
    <property type="project" value="TreeGrafter"/>
</dbReference>
<sequence>MDAHAAAPSTHCRSIYSRSHRYGLPPFSSSPVHTEPLTLPRSDTNCWNNWIKDSKQQMVFCDKLRIPTFAAILSLFVCLLVSHGVATFKLPENVSIPAVIAFGDSILDQGNNNYIPTFIRANFPPYGVNFLGAKATGRFTNAKTPVDLIAEKINVKEYVPPYLDPFIEDEDLITGVSFASGATGLDPLTSTINMVIPMADQLEMFSNYIRKLHGLVGKTEANNIINNSLFLVATGSDDFVDDYFTYPMRRIQYDVSSYINFLVSEASTFIQELHRLGARRVVVLSLPPVGCMPTSITVGGNKNRSCSTMHNKAAKLFNKKLSSELQSLRSQNPPVNVVFADIYTPLLDIVKNPQSYGFEIVDRGCCGSGMVEVSWMCNAFGATCANVSNYLFWDSFHPTEKGYRIIVDNLLQRYANDVLRL</sequence>
<evidence type="ECO:0000313" key="3">
    <source>
        <dbReference type="EMBL" id="KAD5960266.1"/>
    </source>
</evidence>
<keyword evidence="2" id="KW-0812">Transmembrane</keyword>
<feature type="transmembrane region" description="Helical" evidence="2">
    <location>
        <begin position="64"/>
        <end position="86"/>
    </location>
</feature>
<gene>
    <name evidence="3" type="ORF">E3N88_11738</name>
</gene>
<name>A0A5N6P3N9_9ASTR</name>